<dbReference type="InterPro" id="IPR036259">
    <property type="entry name" value="MFS_trans_sf"/>
</dbReference>
<evidence type="ECO:0000259" key="6">
    <source>
        <dbReference type="PROSITE" id="PS50850"/>
    </source>
</evidence>
<dbReference type="GO" id="GO:0022857">
    <property type="term" value="F:transmembrane transporter activity"/>
    <property type="evidence" value="ECO:0007669"/>
    <property type="project" value="InterPro"/>
</dbReference>
<evidence type="ECO:0000256" key="3">
    <source>
        <dbReference type="ARBA" id="ARBA00022989"/>
    </source>
</evidence>
<evidence type="ECO:0000313" key="8">
    <source>
        <dbReference type="Proteomes" id="UP001152798"/>
    </source>
</evidence>
<dbReference type="Proteomes" id="UP001152798">
    <property type="component" value="Chromosome 3"/>
</dbReference>
<proteinExistence type="predicted"/>
<dbReference type="OrthoDB" id="6612291at2759"/>
<comment type="subcellular location">
    <subcellularLocation>
        <location evidence="1">Membrane</location>
        <topology evidence="1">Multi-pass membrane protein</topology>
    </subcellularLocation>
</comment>
<protein>
    <recommendedName>
        <fullName evidence="6">Major facilitator superfamily (MFS) profile domain-containing protein</fullName>
    </recommendedName>
</protein>
<feature type="transmembrane region" description="Helical" evidence="5">
    <location>
        <begin position="144"/>
        <end position="163"/>
    </location>
</feature>
<dbReference type="InterPro" id="IPR005828">
    <property type="entry name" value="MFS_sugar_transport-like"/>
</dbReference>
<feature type="transmembrane region" description="Helical" evidence="5">
    <location>
        <begin position="372"/>
        <end position="393"/>
    </location>
</feature>
<keyword evidence="2 5" id="KW-0812">Transmembrane</keyword>
<dbReference type="InterPro" id="IPR050549">
    <property type="entry name" value="MFS_Trehalose_Transporter"/>
</dbReference>
<dbReference type="InterPro" id="IPR020846">
    <property type="entry name" value="MFS_dom"/>
</dbReference>
<feature type="domain" description="Major facilitator superfamily (MFS) profile" evidence="6">
    <location>
        <begin position="14"/>
        <end position="427"/>
    </location>
</feature>
<dbReference type="Gene3D" id="1.20.1250.20">
    <property type="entry name" value="MFS general substrate transporter like domains"/>
    <property type="match status" value="1"/>
</dbReference>
<gene>
    <name evidence="7" type="ORF">NEZAVI_LOCUS7103</name>
</gene>
<evidence type="ECO:0000256" key="4">
    <source>
        <dbReference type="ARBA" id="ARBA00023136"/>
    </source>
</evidence>
<feature type="transmembrane region" description="Helical" evidence="5">
    <location>
        <begin position="282"/>
        <end position="303"/>
    </location>
</feature>
<feature type="transmembrane region" description="Helical" evidence="5">
    <location>
        <begin position="57"/>
        <end position="79"/>
    </location>
</feature>
<organism evidence="7 8">
    <name type="scientific">Nezara viridula</name>
    <name type="common">Southern green stink bug</name>
    <name type="synonym">Cimex viridulus</name>
    <dbReference type="NCBI Taxonomy" id="85310"/>
    <lineage>
        <taxon>Eukaryota</taxon>
        <taxon>Metazoa</taxon>
        <taxon>Ecdysozoa</taxon>
        <taxon>Arthropoda</taxon>
        <taxon>Hexapoda</taxon>
        <taxon>Insecta</taxon>
        <taxon>Pterygota</taxon>
        <taxon>Neoptera</taxon>
        <taxon>Paraneoptera</taxon>
        <taxon>Hemiptera</taxon>
        <taxon>Heteroptera</taxon>
        <taxon>Panheteroptera</taxon>
        <taxon>Pentatomomorpha</taxon>
        <taxon>Pentatomoidea</taxon>
        <taxon>Pentatomidae</taxon>
        <taxon>Pentatominae</taxon>
        <taxon>Nezara</taxon>
    </lineage>
</organism>
<name>A0A9P0H882_NEZVI</name>
<feature type="transmembrane region" description="Helical" evidence="5">
    <location>
        <begin position="169"/>
        <end position="190"/>
    </location>
</feature>
<dbReference type="AlphaFoldDB" id="A0A9P0H882"/>
<evidence type="ECO:0000256" key="2">
    <source>
        <dbReference type="ARBA" id="ARBA00022692"/>
    </source>
</evidence>
<dbReference type="PANTHER" id="PTHR48021">
    <property type="match status" value="1"/>
</dbReference>
<dbReference type="PANTHER" id="PTHR48021:SF46">
    <property type="entry name" value="MAJOR FACILITATOR SUPERFAMILY (MFS) PROFILE DOMAIN-CONTAINING PROTEIN"/>
    <property type="match status" value="1"/>
</dbReference>
<reference evidence="7" key="1">
    <citation type="submission" date="2022-01" db="EMBL/GenBank/DDBJ databases">
        <authorList>
            <person name="King R."/>
        </authorList>
    </citation>
    <scope>NUCLEOTIDE SEQUENCE</scope>
</reference>
<keyword evidence="4 5" id="KW-0472">Membrane</keyword>
<feature type="transmembrane region" description="Helical" evidence="5">
    <location>
        <begin position="110"/>
        <end position="132"/>
    </location>
</feature>
<evidence type="ECO:0000313" key="7">
    <source>
        <dbReference type="EMBL" id="CAH1397235.1"/>
    </source>
</evidence>
<dbReference type="Pfam" id="PF00083">
    <property type="entry name" value="Sugar_tr"/>
    <property type="match status" value="1"/>
</dbReference>
<feature type="transmembrane region" description="Helical" evidence="5">
    <location>
        <begin position="86"/>
        <end position="104"/>
    </location>
</feature>
<sequence>MVHINLIPRHLRIKVIIFSFGCHLSMMIAGIAMNWPSPLTAWYSSKDSEVPMTEHEVSWMVAIPAIGAGVVAIPSGMLADMFGRKTVLLGLGISSALSSVLIMMTRSKWALYVAQVLGGIVLGGVPCVAPIYTAEISPPNIRGAIVGQLNTMFFVGQLLVYLIGPQLSYTNYTRFCCSIPILFFVFFGFAPESPYYLMSKGRDEEAKDCMTKLRGKDSIAELEESMKESQEKESKDKPSIWAVLKTNNYLKYMICLQMLSCASTLNGASSMSVYAVEFLGGQWVAVQMGLIFTVTSFFAAFVADPVGRRPLLMGSLIGAAVFTSILAAYFICHEKILLYVGLFGFCTVCSLGINPCMMTLPSELFPTSLRAFANGLSQLSTNFFGFICIKIFVNINETLGIRYNFFLYTIISLLGAVAGYFLPETAKSVISAS</sequence>
<dbReference type="PROSITE" id="PS00216">
    <property type="entry name" value="SUGAR_TRANSPORT_1"/>
    <property type="match status" value="2"/>
</dbReference>
<feature type="transmembrane region" description="Helical" evidence="5">
    <location>
        <begin position="310"/>
        <end position="331"/>
    </location>
</feature>
<dbReference type="SUPFAM" id="SSF103473">
    <property type="entry name" value="MFS general substrate transporter"/>
    <property type="match status" value="1"/>
</dbReference>
<keyword evidence="8" id="KW-1185">Reference proteome</keyword>
<evidence type="ECO:0000256" key="5">
    <source>
        <dbReference type="SAM" id="Phobius"/>
    </source>
</evidence>
<feature type="transmembrane region" description="Helical" evidence="5">
    <location>
        <begin position="15"/>
        <end position="37"/>
    </location>
</feature>
<keyword evidence="3 5" id="KW-1133">Transmembrane helix</keyword>
<accession>A0A9P0H882</accession>
<evidence type="ECO:0000256" key="1">
    <source>
        <dbReference type="ARBA" id="ARBA00004141"/>
    </source>
</evidence>
<dbReference type="InterPro" id="IPR005829">
    <property type="entry name" value="Sugar_transporter_CS"/>
</dbReference>
<dbReference type="GO" id="GO:0016020">
    <property type="term" value="C:membrane"/>
    <property type="evidence" value="ECO:0007669"/>
    <property type="project" value="UniProtKB-SubCell"/>
</dbReference>
<dbReference type="PROSITE" id="PS50850">
    <property type="entry name" value="MFS"/>
    <property type="match status" value="1"/>
</dbReference>
<feature type="transmembrane region" description="Helical" evidence="5">
    <location>
        <begin position="337"/>
        <end position="360"/>
    </location>
</feature>
<feature type="transmembrane region" description="Helical" evidence="5">
    <location>
        <begin position="405"/>
        <end position="423"/>
    </location>
</feature>
<dbReference type="EMBL" id="OV725079">
    <property type="protein sequence ID" value="CAH1397235.1"/>
    <property type="molecule type" value="Genomic_DNA"/>
</dbReference>